<dbReference type="InterPro" id="IPR019223">
    <property type="entry name" value="DUF2147"/>
</dbReference>
<keyword evidence="3" id="KW-1185">Reference proteome</keyword>
<proteinExistence type="predicted"/>
<evidence type="ECO:0000313" key="2">
    <source>
        <dbReference type="EMBL" id="RXH56036.1"/>
    </source>
</evidence>
<dbReference type="Gene3D" id="2.40.128.520">
    <property type="match status" value="1"/>
</dbReference>
<gene>
    <name evidence="2" type="ORF">GRAN_2893</name>
</gene>
<reference evidence="2 3" key="1">
    <citation type="submission" date="2018-11" db="EMBL/GenBank/DDBJ databases">
        <authorList>
            <person name="Mardanov A.V."/>
            <person name="Ravin N.V."/>
            <person name="Dedysh S.N."/>
        </authorList>
    </citation>
    <scope>NUCLEOTIDE SEQUENCE [LARGE SCALE GENOMIC DNA]</scope>
    <source>
        <strain evidence="2 3">AF10</strain>
    </source>
</reference>
<dbReference type="EMBL" id="RDSM01000002">
    <property type="protein sequence ID" value="RXH56036.1"/>
    <property type="molecule type" value="Genomic_DNA"/>
</dbReference>
<dbReference type="Pfam" id="PF09917">
    <property type="entry name" value="DUF2147"/>
    <property type="match status" value="1"/>
</dbReference>
<comment type="caution">
    <text evidence="2">The sequence shown here is derived from an EMBL/GenBank/DDBJ whole genome shotgun (WGS) entry which is preliminary data.</text>
</comment>
<organism evidence="2 3">
    <name type="scientific">Granulicella sibirica</name>
    <dbReference type="NCBI Taxonomy" id="2479048"/>
    <lineage>
        <taxon>Bacteria</taxon>
        <taxon>Pseudomonadati</taxon>
        <taxon>Acidobacteriota</taxon>
        <taxon>Terriglobia</taxon>
        <taxon>Terriglobales</taxon>
        <taxon>Acidobacteriaceae</taxon>
        <taxon>Granulicella</taxon>
    </lineage>
</organism>
<dbReference type="Proteomes" id="UP000289437">
    <property type="component" value="Unassembled WGS sequence"/>
</dbReference>
<accession>A0A4Q0T3C8</accession>
<dbReference type="AlphaFoldDB" id="A0A4Q0T3C8"/>
<name>A0A4Q0T3C8_9BACT</name>
<dbReference type="PANTHER" id="PTHR36919">
    <property type="entry name" value="BLR1215 PROTEIN"/>
    <property type="match status" value="1"/>
</dbReference>
<dbReference type="PANTHER" id="PTHR36919:SF3">
    <property type="entry name" value="BLL5882 PROTEIN"/>
    <property type="match status" value="1"/>
</dbReference>
<feature type="domain" description="DUF2147" evidence="1">
    <location>
        <begin position="8"/>
        <end position="101"/>
    </location>
</feature>
<sequence length="109" mass="11558">MSTCANDARQLCFTVARVSPTAPGTTDAMNPDATLRDRPLCGLRIGDGFKPDSPTTASGGQIYDPMSGKTYSAKMESKGDTLKLRGYIGVPTLGRTETWTRTATPPPCS</sequence>
<reference evidence="3" key="2">
    <citation type="submission" date="2019-02" db="EMBL/GenBank/DDBJ databases">
        <title>Granulicella sibirica sp. nov., a psychrotolerant acidobacterium isolated from an organic soil layer in forested tundra, West Siberia.</title>
        <authorList>
            <person name="Oshkin I.Y."/>
            <person name="Kulichevskaya I.S."/>
            <person name="Rijpstra W.I.C."/>
            <person name="Sinninghe Damste J.S."/>
            <person name="Rakitin A.L."/>
            <person name="Ravin N.V."/>
            <person name="Dedysh S.N."/>
        </authorList>
    </citation>
    <scope>NUCLEOTIDE SEQUENCE [LARGE SCALE GENOMIC DNA]</scope>
    <source>
        <strain evidence="3">AF10</strain>
    </source>
</reference>
<protein>
    <recommendedName>
        <fullName evidence="1">DUF2147 domain-containing protein</fullName>
    </recommendedName>
</protein>
<evidence type="ECO:0000313" key="3">
    <source>
        <dbReference type="Proteomes" id="UP000289437"/>
    </source>
</evidence>
<evidence type="ECO:0000259" key="1">
    <source>
        <dbReference type="Pfam" id="PF09917"/>
    </source>
</evidence>